<feature type="compositionally biased region" description="Polar residues" evidence="11">
    <location>
        <begin position="216"/>
        <end position="237"/>
    </location>
</feature>
<sequence>MADEDKQPAETEDIPVPAKPRTKRKKASRACFHCQKAHLTCDDARPCQRCIKRGLGETCHDGVRKKAKYLQDVQTQQVQSSNKTNRPPQLLKLESAATVSSAQQGSFDASTPGDSSDFGAPLSNTGTVNMAAVQPPASNSQGNLGYNFLDDNLLFEYPPLSTYDFDSKTANLEYSMISTMLGNEFQTPGTDQPSPDHFAFPSPHDSHGPNRRASGTPDSRLTSEPPSGSVNRQNGQGAYNSYANAAFPLINATSPRIALEEGGNVVPLPMLNGQAASTQQQQQQQQQQRRPSGTTSGYVDPHGQRPTPVAKRPIQCRPGLNPSDPSTIYKSITAPFHYTSGYHLLNAYLRGRFGKADLLRIARAIVGYRPSFIALTKTLREEDLTFMEICFQRTMLEYEKFVGYSGTPTVIWRRTGQIELVGKEFCLLTGWSRDALLAKQTFIVELMDDSSVVEYFERFSEHAFADTSSVQTTCVLLTPQKRPVPCAFCFTIKRDVFDIPMVIVGNFLPVL</sequence>
<dbReference type="GeneID" id="63786258"/>
<dbReference type="EMBL" id="MCFI01000014">
    <property type="protein sequence ID" value="ORY79848.1"/>
    <property type="molecule type" value="Genomic_DNA"/>
</dbReference>
<dbReference type="InterPro" id="IPR056751">
    <property type="entry name" value="PAS_13"/>
</dbReference>
<dbReference type="CDD" id="cd00067">
    <property type="entry name" value="GAL4"/>
    <property type="match status" value="1"/>
</dbReference>
<evidence type="ECO:0000256" key="1">
    <source>
        <dbReference type="ARBA" id="ARBA00004123"/>
    </source>
</evidence>
<dbReference type="RefSeq" id="XP_040723982.1">
    <property type="nucleotide sequence ID" value="XM_040869659.1"/>
</dbReference>
<dbReference type="STRING" id="56484.A0A1Y2F7H8"/>
<dbReference type="GO" id="GO:0000981">
    <property type="term" value="F:DNA-binding transcription factor activity, RNA polymerase II-specific"/>
    <property type="evidence" value="ECO:0007669"/>
    <property type="project" value="InterPro"/>
</dbReference>
<evidence type="ECO:0000259" key="12">
    <source>
        <dbReference type="PROSITE" id="PS50048"/>
    </source>
</evidence>
<gene>
    <name evidence="13" type="ORF">BCR37DRAFT_381288</name>
</gene>
<feature type="compositionally biased region" description="Polar residues" evidence="11">
    <location>
        <begin position="102"/>
        <end position="114"/>
    </location>
</feature>
<dbReference type="GO" id="GO:0000977">
    <property type="term" value="F:RNA polymerase II transcription regulatory region sequence-specific DNA binding"/>
    <property type="evidence" value="ECO:0007669"/>
    <property type="project" value="TreeGrafter"/>
</dbReference>
<evidence type="ECO:0000256" key="2">
    <source>
        <dbReference type="ARBA" id="ARBA00010855"/>
    </source>
</evidence>
<evidence type="ECO:0000313" key="13">
    <source>
        <dbReference type="EMBL" id="ORY79848.1"/>
    </source>
</evidence>
<accession>A0A1Y2F7H8</accession>
<name>A0A1Y2F7H8_PROLT</name>
<dbReference type="PANTHER" id="PTHR47659:SF1">
    <property type="entry name" value="TRANSCRIPTION ACTIVATOR OF GLUCONEOGENESIS ERT1"/>
    <property type="match status" value="1"/>
</dbReference>
<comment type="similarity">
    <text evidence="2">Belongs to the ERT1/acuK family.</text>
</comment>
<keyword evidence="7" id="KW-0238">DNA-binding</keyword>
<feature type="compositionally biased region" description="Low complexity" evidence="11">
    <location>
        <begin position="279"/>
        <end position="288"/>
    </location>
</feature>
<dbReference type="OMA" id="VMTTCKL"/>
<protein>
    <recommendedName>
        <fullName evidence="12">Zn(2)-C6 fungal-type domain-containing protein</fullName>
    </recommendedName>
</protein>
<comment type="caution">
    <text evidence="13">The sequence shown here is derived from an EMBL/GenBank/DDBJ whole genome shotgun (WGS) entry which is preliminary data.</text>
</comment>
<dbReference type="InterPro" id="IPR050335">
    <property type="entry name" value="ERT1_acuK_gluconeogen_tf"/>
</dbReference>
<keyword evidence="5" id="KW-0862">Zinc</keyword>
<dbReference type="InterPro" id="IPR036864">
    <property type="entry name" value="Zn2-C6_fun-type_DNA-bd_sf"/>
</dbReference>
<keyword evidence="9" id="KW-0804">Transcription</keyword>
<keyword evidence="8" id="KW-0010">Activator</keyword>
<dbReference type="GO" id="GO:0006094">
    <property type="term" value="P:gluconeogenesis"/>
    <property type="evidence" value="ECO:0007669"/>
    <property type="project" value="UniProtKB-KW"/>
</dbReference>
<organism evidence="13 14">
    <name type="scientific">Protomyces lactucae-debilis</name>
    <dbReference type="NCBI Taxonomy" id="2754530"/>
    <lineage>
        <taxon>Eukaryota</taxon>
        <taxon>Fungi</taxon>
        <taxon>Dikarya</taxon>
        <taxon>Ascomycota</taxon>
        <taxon>Taphrinomycotina</taxon>
        <taxon>Taphrinomycetes</taxon>
        <taxon>Taphrinales</taxon>
        <taxon>Protomycetaceae</taxon>
        <taxon>Protomyces</taxon>
    </lineage>
</organism>
<dbReference type="OrthoDB" id="2538135at2759"/>
<dbReference type="CDD" id="cd00130">
    <property type="entry name" value="PAS"/>
    <property type="match status" value="1"/>
</dbReference>
<feature type="compositionally biased region" description="Polar residues" evidence="11">
    <location>
        <begin position="183"/>
        <end position="193"/>
    </location>
</feature>
<dbReference type="SUPFAM" id="SSF57701">
    <property type="entry name" value="Zn2/Cys6 DNA-binding domain"/>
    <property type="match status" value="1"/>
</dbReference>
<evidence type="ECO:0000256" key="5">
    <source>
        <dbReference type="ARBA" id="ARBA00022833"/>
    </source>
</evidence>
<dbReference type="SUPFAM" id="SSF55785">
    <property type="entry name" value="PYP-like sensor domain (PAS domain)"/>
    <property type="match status" value="1"/>
</dbReference>
<proteinExistence type="inferred from homology"/>
<comment type="subcellular location">
    <subcellularLocation>
        <location evidence="1">Nucleus</location>
    </subcellularLocation>
</comment>
<feature type="region of interest" description="Disordered" evidence="11">
    <location>
        <begin position="274"/>
        <end position="322"/>
    </location>
</feature>
<dbReference type="SMART" id="SM00066">
    <property type="entry name" value="GAL4"/>
    <property type="match status" value="1"/>
</dbReference>
<evidence type="ECO:0000256" key="8">
    <source>
        <dbReference type="ARBA" id="ARBA00023159"/>
    </source>
</evidence>
<keyword evidence="10" id="KW-0539">Nucleus</keyword>
<dbReference type="Gene3D" id="4.10.240.10">
    <property type="entry name" value="Zn(2)-C6 fungal-type DNA-binding domain"/>
    <property type="match status" value="1"/>
</dbReference>
<dbReference type="InterPro" id="IPR000014">
    <property type="entry name" value="PAS"/>
</dbReference>
<reference evidence="13 14" key="1">
    <citation type="submission" date="2016-07" db="EMBL/GenBank/DDBJ databases">
        <title>Pervasive Adenine N6-methylation of Active Genes in Fungi.</title>
        <authorList>
            <consortium name="DOE Joint Genome Institute"/>
            <person name="Mondo S.J."/>
            <person name="Dannebaum R.O."/>
            <person name="Kuo R.C."/>
            <person name="Labutti K."/>
            <person name="Haridas S."/>
            <person name="Kuo A."/>
            <person name="Salamov A."/>
            <person name="Ahrendt S.R."/>
            <person name="Lipzen A."/>
            <person name="Sullivan W."/>
            <person name="Andreopoulos W.B."/>
            <person name="Clum A."/>
            <person name="Lindquist E."/>
            <person name="Daum C."/>
            <person name="Ramamoorthy G.K."/>
            <person name="Gryganskyi A."/>
            <person name="Culley D."/>
            <person name="Magnuson J.K."/>
            <person name="James T.Y."/>
            <person name="O'Malley M.A."/>
            <person name="Stajich J.E."/>
            <person name="Spatafora J.W."/>
            <person name="Visel A."/>
            <person name="Grigoriev I.V."/>
        </authorList>
    </citation>
    <scope>NUCLEOTIDE SEQUENCE [LARGE SCALE GENOMIC DNA]</scope>
    <source>
        <strain evidence="13 14">12-1054</strain>
    </source>
</reference>
<evidence type="ECO:0000256" key="6">
    <source>
        <dbReference type="ARBA" id="ARBA00023015"/>
    </source>
</evidence>
<dbReference type="GO" id="GO:0008270">
    <property type="term" value="F:zinc ion binding"/>
    <property type="evidence" value="ECO:0007669"/>
    <property type="project" value="InterPro"/>
</dbReference>
<evidence type="ECO:0000256" key="3">
    <source>
        <dbReference type="ARBA" id="ARBA00022432"/>
    </source>
</evidence>
<feature type="region of interest" description="Disordered" evidence="11">
    <location>
        <begin position="102"/>
        <end position="123"/>
    </location>
</feature>
<keyword evidence="4" id="KW-0479">Metal-binding</keyword>
<evidence type="ECO:0000256" key="7">
    <source>
        <dbReference type="ARBA" id="ARBA00023125"/>
    </source>
</evidence>
<feature type="region of interest" description="Disordered" evidence="11">
    <location>
        <begin position="183"/>
        <end position="237"/>
    </location>
</feature>
<evidence type="ECO:0000256" key="9">
    <source>
        <dbReference type="ARBA" id="ARBA00023163"/>
    </source>
</evidence>
<dbReference type="Pfam" id="PF24990">
    <property type="entry name" value="PAS_13"/>
    <property type="match status" value="2"/>
</dbReference>
<keyword evidence="6" id="KW-0805">Transcription regulation</keyword>
<keyword evidence="3" id="KW-0312">Gluconeogenesis</keyword>
<dbReference type="GO" id="GO:0005634">
    <property type="term" value="C:nucleus"/>
    <property type="evidence" value="ECO:0007669"/>
    <property type="project" value="UniProtKB-SubCell"/>
</dbReference>
<keyword evidence="14" id="KW-1185">Reference proteome</keyword>
<evidence type="ECO:0000256" key="4">
    <source>
        <dbReference type="ARBA" id="ARBA00022723"/>
    </source>
</evidence>
<evidence type="ECO:0000256" key="10">
    <source>
        <dbReference type="ARBA" id="ARBA00023242"/>
    </source>
</evidence>
<evidence type="ECO:0000256" key="11">
    <source>
        <dbReference type="SAM" id="MobiDB-lite"/>
    </source>
</evidence>
<evidence type="ECO:0000313" key="14">
    <source>
        <dbReference type="Proteomes" id="UP000193685"/>
    </source>
</evidence>
<dbReference type="GO" id="GO:0009267">
    <property type="term" value="P:cellular response to starvation"/>
    <property type="evidence" value="ECO:0007669"/>
    <property type="project" value="TreeGrafter"/>
</dbReference>
<dbReference type="InterPro" id="IPR035965">
    <property type="entry name" value="PAS-like_dom_sf"/>
</dbReference>
<dbReference type="AlphaFoldDB" id="A0A1Y2F7H8"/>
<dbReference type="PANTHER" id="PTHR47659">
    <property type="entry name" value="ZN(II)2CYS6 TRANSCRIPTION FACTOR (EUROFUNG)-RELATED"/>
    <property type="match status" value="1"/>
</dbReference>
<dbReference type="InterPro" id="IPR001138">
    <property type="entry name" value="Zn2Cys6_DnaBD"/>
</dbReference>
<feature type="domain" description="Zn(2)-C6 fungal-type" evidence="12">
    <location>
        <begin position="30"/>
        <end position="59"/>
    </location>
</feature>
<feature type="region of interest" description="Disordered" evidence="11">
    <location>
        <begin position="1"/>
        <end position="27"/>
    </location>
</feature>
<dbReference type="PROSITE" id="PS50048">
    <property type="entry name" value="ZN2_CY6_FUNGAL_2"/>
    <property type="match status" value="1"/>
</dbReference>
<dbReference type="Proteomes" id="UP000193685">
    <property type="component" value="Unassembled WGS sequence"/>
</dbReference>